<comment type="subcellular location">
    <subcellularLocation>
        <location evidence="1">Membrane</location>
        <topology evidence="1">Single-pass membrane protein</topology>
    </subcellularLocation>
</comment>
<keyword evidence="7" id="KW-0472">Membrane</keyword>
<dbReference type="Pfam" id="PF04083">
    <property type="entry name" value="Abhydro_lipase"/>
    <property type="match status" value="1"/>
</dbReference>
<evidence type="ECO:0000313" key="9">
    <source>
        <dbReference type="EMBL" id="GJJ14839.1"/>
    </source>
</evidence>
<dbReference type="GO" id="GO:0016787">
    <property type="term" value="F:hydrolase activity"/>
    <property type="evidence" value="ECO:0007669"/>
    <property type="project" value="UniProtKB-KW"/>
</dbReference>
<accession>A0AAV5ANV2</accession>
<dbReference type="GO" id="GO:0016020">
    <property type="term" value="C:membrane"/>
    <property type="evidence" value="ECO:0007669"/>
    <property type="project" value="UniProtKB-SubCell"/>
</dbReference>
<proteinExistence type="predicted"/>
<evidence type="ECO:0000256" key="2">
    <source>
        <dbReference type="ARBA" id="ARBA00022692"/>
    </source>
</evidence>
<evidence type="ECO:0000256" key="1">
    <source>
        <dbReference type="ARBA" id="ARBA00004167"/>
    </source>
</evidence>
<reference evidence="9" key="1">
    <citation type="submission" date="2021-10" db="EMBL/GenBank/DDBJ databases">
        <title>De novo Genome Assembly of Clathrus columnatus (Basidiomycota, Fungi) Using Illumina and Nanopore Sequence Data.</title>
        <authorList>
            <person name="Ogiso-Tanaka E."/>
            <person name="Itagaki H."/>
            <person name="Hosoya T."/>
            <person name="Hosaka K."/>
        </authorList>
    </citation>
    <scope>NUCLEOTIDE SEQUENCE</scope>
    <source>
        <strain evidence="9">MO-923</strain>
    </source>
</reference>
<dbReference type="InterPro" id="IPR029058">
    <property type="entry name" value="AB_hydrolase_fold"/>
</dbReference>
<keyword evidence="5" id="KW-1133">Transmembrane helix</keyword>
<protein>
    <recommendedName>
        <fullName evidence="8">Partial AB-hydrolase lipase domain-containing protein</fullName>
    </recommendedName>
</protein>
<gene>
    <name evidence="9" type="ORF">Clacol_009107</name>
</gene>
<dbReference type="EMBL" id="BPWL01000010">
    <property type="protein sequence ID" value="GJJ14839.1"/>
    <property type="molecule type" value="Genomic_DNA"/>
</dbReference>
<keyword evidence="2" id="KW-0812">Transmembrane</keyword>
<keyword evidence="10" id="KW-1185">Reference proteome</keyword>
<evidence type="ECO:0000256" key="7">
    <source>
        <dbReference type="ARBA" id="ARBA00023136"/>
    </source>
</evidence>
<dbReference type="SUPFAM" id="SSF53474">
    <property type="entry name" value="alpha/beta-Hydrolases"/>
    <property type="match status" value="1"/>
</dbReference>
<evidence type="ECO:0000256" key="4">
    <source>
        <dbReference type="ARBA" id="ARBA00022963"/>
    </source>
</evidence>
<dbReference type="GO" id="GO:0016042">
    <property type="term" value="P:lipid catabolic process"/>
    <property type="evidence" value="ECO:0007669"/>
    <property type="project" value="UniProtKB-KW"/>
</dbReference>
<dbReference type="Gene3D" id="3.40.50.1820">
    <property type="entry name" value="alpha/beta hydrolase"/>
    <property type="match status" value="1"/>
</dbReference>
<evidence type="ECO:0000256" key="3">
    <source>
        <dbReference type="ARBA" id="ARBA00022801"/>
    </source>
</evidence>
<keyword evidence="3" id="KW-0378">Hydrolase</keyword>
<dbReference type="InterPro" id="IPR006693">
    <property type="entry name" value="AB_hydrolase_lipase"/>
</dbReference>
<dbReference type="AlphaFoldDB" id="A0AAV5ANV2"/>
<comment type="caution">
    <text evidence="9">The sequence shown here is derived from an EMBL/GenBank/DDBJ whole genome shotgun (WGS) entry which is preliminary data.</text>
</comment>
<evidence type="ECO:0000256" key="6">
    <source>
        <dbReference type="ARBA" id="ARBA00023098"/>
    </source>
</evidence>
<evidence type="ECO:0000256" key="5">
    <source>
        <dbReference type="ARBA" id="ARBA00022989"/>
    </source>
</evidence>
<keyword evidence="4" id="KW-0442">Lipid degradation</keyword>
<dbReference type="Proteomes" id="UP001050691">
    <property type="component" value="Unassembled WGS sequence"/>
</dbReference>
<evidence type="ECO:0000259" key="8">
    <source>
        <dbReference type="Pfam" id="PF04083"/>
    </source>
</evidence>
<feature type="domain" description="Partial AB-hydrolase lipase" evidence="8">
    <location>
        <begin position="83"/>
        <end position="155"/>
    </location>
</feature>
<sequence>MGRIPFVGRLFLREYRSLLLGLSLLALEGFIRIVTIALPTPVLLWFHDYSRELFNALDVNSFPRASAKERCHIERIRGAADFASLCDVYGYRPEEHIVRTRDGYMLGIHRIPNKKGEKPRIYGKDSEVKKPVVYLHHDSSRTLSGLLMNSEVWVCLTSEERVLPFVLAEKGYDVWLGNNRGNKYSKKHMMHKPSSSAFWDFSLDEFCLYDIPDTIEYILETTQVKTLSYIGFSQGTAQAFASLSVHPYLNRKINLFVALAPAMSPKGLAPPLVDALMKASPALLFLIFGRRSILSSAAMWQSILYPPIFLSVIDNALRWLFNWHGKNITEDQKLAAYAHLYSFASVKSVVHWFQIMRSGEFLMYDDDVPGVLYNANFFYHPAKFPTRNISTPILLLYGDSDSLVHIETMLSELPEHTIAKGIPKHEHVDILWGKDVDKLVFPEVFRALEKFAVPLDPPRIATETVTKSPIVDGDVCTKPKAFSFVDKGAGAPPNIP</sequence>
<name>A0AAV5ANV2_9AGAM</name>
<keyword evidence="6" id="KW-0443">Lipid metabolism</keyword>
<dbReference type="PANTHER" id="PTHR11005">
    <property type="entry name" value="LYSOSOMAL ACID LIPASE-RELATED"/>
    <property type="match status" value="1"/>
</dbReference>
<organism evidence="9 10">
    <name type="scientific">Clathrus columnatus</name>
    <dbReference type="NCBI Taxonomy" id="1419009"/>
    <lineage>
        <taxon>Eukaryota</taxon>
        <taxon>Fungi</taxon>
        <taxon>Dikarya</taxon>
        <taxon>Basidiomycota</taxon>
        <taxon>Agaricomycotina</taxon>
        <taxon>Agaricomycetes</taxon>
        <taxon>Phallomycetidae</taxon>
        <taxon>Phallales</taxon>
        <taxon>Clathraceae</taxon>
        <taxon>Clathrus</taxon>
    </lineage>
</organism>
<dbReference type="FunFam" id="3.40.50.1820:FF:000095">
    <property type="entry name" value="Triglyceride lipase-cholesterol esterase"/>
    <property type="match status" value="1"/>
</dbReference>
<evidence type="ECO:0000313" key="10">
    <source>
        <dbReference type="Proteomes" id="UP001050691"/>
    </source>
</evidence>